<comment type="cofactor">
    <cofactor evidence="1 8">
        <name>Mg(2+)</name>
        <dbReference type="ChEBI" id="CHEBI:18420"/>
    </cofactor>
</comment>
<keyword evidence="5 8" id="KW-0378">Hydrolase</keyword>
<evidence type="ECO:0000313" key="10">
    <source>
        <dbReference type="Proteomes" id="UP000585050"/>
    </source>
</evidence>
<dbReference type="GO" id="GO:0000287">
    <property type="term" value="F:magnesium ion binding"/>
    <property type="evidence" value="ECO:0007669"/>
    <property type="project" value="UniProtKB-UniRule"/>
</dbReference>
<evidence type="ECO:0000256" key="7">
    <source>
        <dbReference type="ARBA" id="ARBA00033711"/>
    </source>
</evidence>
<dbReference type="HAMAP" id="MF_00490">
    <property type="entry name" value="ComB"/>
    <property type="match status" value="1"/>
</dbReference>
<evidence type="ECO:0000256" key="5">
    <source>
        <dbReference type="ARBA" id="ARBA00022801"/>
    </source>
</evidence>
<protein>
    <recommendedName>
        <fullName evidence="4 8">Probable 2-phosphosulfolactate phosphatase</fullName>
        <ecNumber evidence="3 8">3.1.3.71</ecNumber>
    </recommendedName>
</protein>
<evidence type="ECO:0000256" key="4">
    <source>
        <dbReference type="ARBA" id="ARBA00021948"/>
    </source>
</evidence>
<dbReference type="EMBL" id="JABAIL010000001">
    <property type="protein sequence ID" value="NLR90415.1"/>
    <property type="molecule type" value="Genomic_DNA"/>
</dbReference>
<keyword evidence="10" id="KW-1185">Reference proteome</keyword>
<evidence type="ECO:0000256" key="8">
    <source>
        <dbReference type="HAMAP-Rule" id="MF_00490"/>
    </source>
</evidence>
<dbReference type="FunFam" id="3.90.1560.10:FF:000001">
    <property type="entry name" value="Probable 2-phosphosulfolactate phosphatase"/>
    <property type="match status" value="1"/>
</dbReference>
<sequence length="238" mass="25788">MIKIETCLTPEILSLHQLEGKIAVVTDVLRATSCMVAGLNAGVNSVIPVIKVEEALEYQKKGFITAGERGGVKVEEFTIGNSPFEHMQEEYHGKDICMTTTNGTVAITEAKKTAKEVIIGALLNVGTVAEYLKEQNQDIVIICAGWKGNPSLEDTLFAGALIHRLQDQAELTDDASFMALAQYQQANGKVADVIQNYASHAKRLSGLKAKSDLSFCAQEDYCSILPILNGEAITIKKN</sequence>
<keyword evidence="6 8" id="KW-0460">Magnesium</keyword>
<organism evidence="9 10">
    <name type="scientific">Flammeovirga agarivorans</name>
    <dbReference type="NCBI Taxonomy" id="2726742"/>
    <lineage>
        <taxon>Bacteria</taxon>
        <taxon>Pseudomonadati</taxon>
        <taxon>Bacteroidota</taxon>
        <taxon>Cytophagia</taxon>
        <taxon>Cytophagales</taxon>
        <taxon>Flammeovirgaceae</taxon>
        <taxon>Flammeovirga</taxon>
    </lineage>
</organism>
<evidence type="ECO:0000256" key="1">
    <source>
        <dbReference type="ARBA" id="ARBA00001946"/>
    </source>
</evidence>
<accession>A0A7X8SHP3</accession>
<dbReference type="RefSeq" id="WP_168881115.1">
    <property type="nucleotide sequence ID" value="NZ_JABAIL010000001.1"/>
</dbReference>
<dbReference type="Pfam" id="PF04029">
    <property type="entry name" value="2-ph_phosp"/>
    <property type="match status" value="1"/>
</dbReference>
<evidence type="ECO:0000256" key="3">
    <source>
        <dbReference type="ARBA" id="ARBA00012953"/>
    </source>
</evidence>
<reference evidence="9 10" key="1">
    <citation type="submission" date="2020-04" db="EMBL/GenBank/DDBJ databases">
        <title>Flammeovirga sp. SR4, a novel species isolated from seawater.</title>
        <authorList>
            <person name="Wang X."/>
        </authorList>
    </citation>
    <scope>NUCLEOTIDE SEQUENCE [LARGE SCALE GENOMIC DNA]</scope>
    <source>
        <strain evidence="9 10">SR4</strain>
    </source>
</reference>
<dbReference type="GO" id="GO:0050545">
    <property type="term" value="F:sulfopyruvate decarboxylase activity"/>
    <property type="evidence" value="ECO:0007669"/>
    <property type="project" value="TreeGrafter"/>
</dbReference>
<name>A0A7X8SHP3_9BACT</name>
<comment type="catalytic activity">
    <reaction evidence="7 8">
        <text>(2R)-O-phospho-3-sulfolactate + H2O = (2R)-3-sulfolactate + phosphate</text>
        <dbReference type="Rhea" id="RHEA:23416"/>
        <dbReference type="ChEBI" id="CHEBI:15377"/>
        <dbReference type="ChEBI" id="CHEBI:15597"/>
        <dbReference type="ChEBI" id="CHEBI:43474"/>
        <dbReference type="ChEBI" id="CHEBI:58738"/>
        <dbReference type="EC" id="3.1.3.71"/>
    </reaction>
</comment>
<dbReference type="InterPro" id="IPR005238">
    <property type="entry name" value="ComB-like"/>
</dbReference>
<gene>
    <name evidence="8" type="primary">comB</name>
    <name evidence="9" type="ORF">HGP29_04320</name>
</gene>
<dbReference type="AlphaFoldDB" id="A0A7X8SHP3"/>
<dbReference type="GO" id="GO:0050532">
    <property type="term" value="F:2-phosphosulfolactate phosphatase activity"/>
    <property type="evidence" value="ECO:0007669"/>
    <property type="project" value="UniProtKB-UniRule"/>
</dbReference>
<dbReference type="PANTHER" id="PTHR37311:SF1">
    <property type="entry name" value="2-PHOSPHOSULFOLACTATE PHOSPHATASE-RELATED"/>
    <property type="match status" value="1"/>
</dbReference>
<dbReference type="Gene3D" id="3.90.1560.10">
    <property type="entry name" value="ComB-like"/>
    <property type="match status" value="1"/>
</dbReference>
<evidence type="ECO:0000256" key="2">
    <source>
        <dbReference type="ARBA" id="ARBA00009997"/>
    </source>
</evidence>
<dbReference type="InterPro" id="IPR036702">
    <property type="entry name" value="ComB-like_sf"/>
</dbReference>
<dbReference type="EC" id="3.1.3.71" evidence="3 8"/>
<dbReference type="SUPFAM" id="SSF142823">
    <property type="entry name" value="ComB-like"/>
    <property type="match status" value="1"/>
</dbReference>
<dbReference type="Proteomes" id="UP000585050">
    <property type="component" value="Unassembled WGS sequence"/>
</dbReference>
<dbReference type="PANTHER" id="PTHR37311">
    <property type="entry name" value="2-PHOSPHOSULFOLACTATE PHOSPHATASE-RELATED"/>
    <property type="match status" value="1"/>
</dbReference>
<evidence type="ECO:0000256" key="6">
    <source>
        <dbReference type="ARBA" id="ARBA00022842"/>
    </source>
</evidence>
<comment type="caution">
    <text evidence="9">The sequence shown here is derived from an EMBL/GenBank/DDBJ whole genome shotgun (WGS) entry which is preliminary data.</text>
</comment>
<proteinExistence type="inferred from homology"/>
<comment type="similarity">
    <text evidence="2 8">Belongs to the ComB family.</text>
</comment>
<evidence type="ECO:0000313" key="9">
    <source>
        <dbReference type="EMBL" id="NLR90415.1"/>
    </source>
</evidence>